<dbReference type="GO" id="GO:0045820">
    <property type="term" value="P:negative regulation of glycolytic process"/>
    <property type="evidence" value="ECO:0007669"/>
    <property type="project" value="TreeGrafter"/>
</dbReference>
<keyword evidence="1" id="KW-0378">Hydrolase</keyword>
<name>A0A1Y2D7G6_9FUNG</name>
<dbReference type="SUPFAM" id="SSF53254">
    <property type="entry name" value="Phosphoglycerate mutase-like"/>
    <property type="match status" value="1"/>
</dbReference>
<dbReference type="PANTHER" id="PTHR46517">
    <property type="entry name" value="FRUCTOSE-2,6-BISPHOSPHATASE TIGAR"/>
    <property type="match status" value="1"/>
</dbReference>
<dbReference type="SMART" id="SM00855">
    <property type="entry name" value="PGAM"/>
    <property type="match status" value="1"/>
</dbReference>
<feature type="region of interest" description="Disordered" evidence="5">
    <location>
        <begin position="395"/>
        <end position="426"/>
    </location>
</feature>
<dbReference type="EMBL" id="MCOG01000079">
    <property type="protein sequence ID" value="ORY55220.1"/>
    <property type="molecule type" value="Genomic_DNA"/>
</dbReference>
<feature type="coiled-coil region" evidence="4">
    <location>
        <begin position="352"/>
        <end position="387"/>
    </location>
</feature>
<evidence type="ECO:0000313" key="6">
    <source>
        <dbReference type="EMBL" id="ORY55220.1"/>
    </source>
</evidence>
<dbReference type="GO" id="GO:0005829">
    <property type="term" value="C:cytosol"/>
    <property type="evidence" value="ECO:0007669"/>
    <property type="project" value="TreeGrafter"/>
</dbReference>
<dbReference type="InterPro" id="IPR029033">
    <property type="entry name" value="His_PPase_superfam"/>
</dbReference>
<dbReference type="Gene3D" id="3.40.50.1240">
    <property type="entry name" value="Phosphoglycerate mutase-like"/>
    <property type="match status" value="1"/>
</dbReference>
<evidence type="ECO:0000256" key="1">
    <source>
        <dbReference type="ARBA" id="ARBA00022801"/>
    </source>
</evidence>
<feature type="active site" description="Tele-phosphohistidine intermediate" evidence="2">
    <location>
        <position position="20"/>
    </location>
</feature>
<evidence type="ECO:0000256" key="2">
    <source>
        <dbReference type="PIRSR" id="PIRSR613078-1"/>
    </source>
</evidence>
<dbReference type="OrthoDB" id="354304at2759"/>
<keyword evidence="7" id="KW-1185">Reference proteome</keyword>
<dbReference type="CDD" id="cd07067">
    <property type="entry name" value="HP_PGM_like"/>
    <property type="match status" value="1"/>
</dbReference>
<protein>
    <submittedName>
        <fullName evidence="6">Phosphoglycerate mutase-like protein</fullName>
    </submittedName>
</protein>
<dbReference type="InterPro" id="IPR013078">
    <property type="entry name" value="His_Pase_superF_clade-1"/>
</dbReference>
<evidence type="ECO:0000256" key="5">
    <source>
        <dbReference type="SAM" id="MobiDB-lite"/>
    </source>
</evidence>
<keyword evidence="4" id="KW-0175">Coiled coil</keyword>
<dbReference type="STRING" id="1754190.A0A1Y2D7G6"/>
<feature type="binding site" evidence="3">
    <location>
        <begin position="19"/>
        <end position="27"/>
    </location>
    <ligand>
        <name>substrate</name>
    </ligand>
</feature>
<dbReference type="AlphaFoldDB" id="A0A1Y2D7G6"/>
<proteinExistence type="predicted"/>
<evidence type="ECO:0000313" key="7">
    <source>
        <dbReference type="Proteomes" id="UP000193920"/>
    </source>
</evidence>
<gene>
    <name evidence="6" type="ORF">LY90DRAFT_702093</name>
</gene>
<dbReference type="GO" id="GO:0004331">
    <property type="term" value="F:fructose-2,6-bisphosphate 2-phosphatase activity"/>
    <property type="evidence" value="ECO:0007669"/>
    <property type="project" value="TreeGrafter"/>
</dbReference>
<evidence type="ECO:0000256" key="4">
    <source>
        <dbReference type="SAM" id="Coils"/>
    </source>
</evidence>
<organism evidence="6 7">
    <name type="scientific">Neocallimastix californiae</name>
    <dbReference type="NCBI Taxonomy" id="1754190"/>
    <lineage>
        <taxon>Eukaryota</taxon>
        <taxon>Fungi</taxon>
        <taxon>Fungi incertae sedis</taxon>
        <taxon>Chytridiomycota</taxon>
        <taxon>Chytridiomycota incertae sedis</taxon>
        <taxon>Neocallimastigomycetes</taxon>
        <taxon>Neocallimastigales</taxon>
        <taxon>Neocallimastigaceae</taxon>
        <taxon>Neocallimastix</taxon>
    </lineage>
</organism>
<sequence length="445" mass="51174">MDKKMKKINDVCLEITIVRHGATKYSNQKPRILQGQSDTDLNEEGIEQAKALARRLRKEKFDMIYSSDLLRAKTTVEQILEYQTDVPVIYTHDLREQDVGEFQGVSWQKCKEILNERNMTFEKALEEKGEPSNKFYERVVQFYSYLIDRYVIDANNIQTKTLSRSNTFYSINELSITSFDDLQSLALDDDNTKSNTVSASSSYSNLASLIRNTAISRSSSSNSISNLNSDNNNPKEIIINKPFNQNSLLQAAVQKSVEASNNNGNNNTVKTRKFKMFRILIVTHGGFIKNLMKHLSEELKFQVCCEEQWGFPKYTGIYKISIVNIKYKDVDHSIKDYKWKGKIQLMNCVAHLALLTVNEKKKEKQLKKEEEERIKELKKNSNYLLENICGDIPDDFPGSAPKKAVVQDDSSDDEDNIPYNSFIPQPQDNYYASRQFGFPSKSLGW</sequence>
<feature type="binding site" evidence="3">
    <location>
        <position position="71"/>
    </location>
    <ligand>
        <name>substrate</name>
    </ligand>
</feature>
<dbReference type="Pfam" id="PF00300">
    <property type="entry name" value="His_Phos_1"/>
    <property type="match status" value="1"/>
</dbReference>
<accession>A0A1Y2D7G6</accession>
<evidence type="ECO:0000256" key="3">
    <source>
        <dbReference type="PIRSR" id="PIRSR613078-2"/>
    </source>
</evidence>
<dbReference type="Proteomes" id="UP000193920">
    <property type="component" value="Unassembled WGS sequence"/>
</dbReference>
<reference evidence="6 7" key="1">
    <citation type="submission" date="2016-08" db="EMBL/GenBank/DDBJ databases">
        <title>A Parts List for Fungal Cellulosomes Revealed by Comparative Genomics.</title>
        <authorList>
            <consortium name="DOE Joint Genome Institute"/>
            <person name="Haitjema C.H."/>
            <person name="Gilmore S.P."/>
            <person name="Henske J.K."/>
            <person name="Solomon K.V."/>
            <person name="De Groot R."/>
            <person name="Kuo A."/>
            <person name="Mondo S.J."/>
            <person name="Salamov A.A."/>
            <person name="Labutti K."/>
            <person name="Zhao Z."/>
            <person name="Chiniquy J."/>
            <person name="Barry K."/>
            <person name="Brewer H.M."/>
            <person name="Purvine S.O."/>
            <person name="Wright A.T."/>
            <person name="Boxma B."/>
            <person name="Van Alen T."/>
            <person name="Hackstein J.H."/>
            <person name="Baker S.E."/>
            <person name="Grigoriev I.V."/>
            <person name="O'Malley M.A."/>
        </authorList>
    </citation>
    <scope>NUCLEOTIDE SEQUENCE [LARGE SCALE GENOMIC DNA]</scope>
    <source>
        <strain evidence="6 7">G1</strain>
    </source>
</reference>
<dbReference type="InterPro" id="IPR051695">
    <property type="entry name" value="Phosphoglycerate_Mutase"/>
</dbReference>
<dbReference type="GO" id="GO:0043456">
    <property type="term" value="P:regulation of pentose-phosphate shunt"/>
    <property type="evidence" value="ECO:0007669"/>
    <property type="project" value="TreeGrafter"/>
</dbReference>
<comment type="caution">
    <text evidence="6">The sequence shown here is derived from an EMBL/GenBank/DDBJ whole genome shotgun (WGS) entry which is preliminary data.</text>
</comment>
<feature type="active site" description="Proton donor/acceptor" evidence="2">
    <location>
        <position position="96"/>
    </location>
</feature>
<dbReference type="PANTHER" id="PTHR46517:SF1">
    <property type="entry name" value="FRUCTOSE-2,6-BISPHOSPHATASE TIGAR"/>
    <property type="match status" value="1"/>
</dbReference>